<reference evidence="2" key="1">
    <citation type="journal article" date="2014" name="Science">
        <title>Ancient hybridizations among the ancestral genomes of bread wheat.</title>
        <authorList>
            <consortium name="International Wheat Genome Sequencing Consortium,"/>
            <person name="Marcussen T."/>
            <person name="Sandve S.R."/>
            <person name="Heier L."/>
            <person name="Spannagl M."/>
            <person name="Pfeifer M."/>
            <person name="Jakobsen K.S."/>
            <person name="Wulff B.B."/>
            <person name="Steuernagel B."/>
            <person name="Mayer K.F."/>
            <person name="Olsen O.A."/>
        </authorList>
    </citation>
    <scope>NUCLEOTIDE SEQUENCE [LARGE SCALE GENOMIC DNA]</scope>
    <source>
        <strain evidence="2">cv. AL8/78</strain>
    </source>
</reference>
<reference evidence="1" key="3">
    <citation type="journal article" date="2017" name="Nature">
        <title>Genome sequence of the progenitor of the wheat D genome Aegilops tauschii.</title>
        <authorList>
            <person name="Luo M.C."/>
            <person name="Gu Y.Q."/>
            <person name="Puiu D."/>
            <person name="Wang H."/>
            <person name="Twardziok S.O."/>
            <person name="Deal K.R."/>
            <person name="Huo N."/>
            <person name="Zhu T."/>
            <person name="Wang L."/>
            <person name="Wang Y."/>
            <person name="McGuire P.E."/>
            <person name="Liu S."/>
            <person name="Long H."/>
            <person name="Ramasamy R.K."/>
            <person name="Rodriguez J.C."/>
            <person name="Van S.L."/>
            <person name="Yuan L."/>
            <person name="Wang Z."/>
            <person name="Xia Z."/>
            <person name="Xiao L."/>
            <person name="Anderson O.D."/>
            <person name="Ouyang S."/>
            <person name="Liang Y."/>
            <person name="Zimin A.V."/>
            <person name="Pertea G."/>
            <person name="Qi P."/>
            <person name="Bennetzen J.L."/>
            <person name="Dai X."/>
            <person name="Dawson M.W."/>
            <person name="Muller H.G."/>
            <person name="Kugler K."/>
            <person name="Rivarola-Duarte L."/>
            <person name="Spannagl M."/>
            <person name="Mayer K.F.X."/>
            <person name="Lu F.H."/>
            <person name="Bevan M.W."/>
            <person name="Leroy P."/>
            <person name="Li P."/>
            <person name="You F.M."/>
            <person name="Sun Q."/>
            <person name="Liu Z."/>
            <person name="Lyons E."/>
            <person name="Wicker T."/>
            <person name="Salzberg S.L."/>
            <person name="Devos K.M."/>
            <person name="Dvorak J."/>
        </authorList>
    </citation>
    <scope>NUCLEOTIDE SEQUENCE [LARGE SCALE GENOMIC DNA]</scope>
    <source>
        <strain evidence="1">cv. AL8/78</strain>
    </source>
</reference>
<reference evidence="1" key="4">
    <citation type="submission" date="2019-03" db="UniProtKB">
        <authorList>
            <consortium name="EnsemblPlants"/>
        </authorList>
    </citation>
    <scope>IDENTIFICATION</scope>
</reference>
<dbReference type="Proteomes" id="UP000015105">
    <property type="component" value="Chromosome 1D"/>
</dbReference>
<keyword evidence="2" id="KW-1185">Reference proteome</keyword>
<name>A0A452YGK3_AEGTS</name>
<evidence type="ECO:0000313" key="1">
    <source>
        <dbReference type="EnsemblPlants" id="AET1Gv20411800.7"/>
    </source>
</evidence>
<proteinExistence type="predicted"/>
<accession>A0A452YGK3</accession>
<reference evidence="2" key="2">
    <citation type="journal article" date="2017" name="Nat. Plants">
        <title>The Aegilops tauschii genome reveals multiple impacts of transposons.</title>
        <authorList>
            <person name="Zhao G."/>
            <person name="Zou C."/>
            <person name="Li K."/>
            <person name="Wang K."/>
            <person name="Li T."/>
            <person name="Gao L."/>
            <person name="Zhang X."/>
            <person name="Wang H."/>
            <person name="Yang Z."/>
            <person name="Liu X."/>
            <person name="Jiang W."/>
            <person name="Mao L."/>
            <person name="Kong X."/>
            <person name="Jiao Y."/>
            <person name="Jia J."/>
        </authorList>
    </citation>
    <scope>NUCLEOTIDE SEQUENCE [LARGE SCALE GENOMIC DNA]</scope>
    <source>
        <strain evidence="2">cv. AL8/78</strain>
    </source>
</reference>
<organism evidence="1 2">
    <name type="scientific">Aegilops tauschii subsp. strangulata</name>
    <name type="common">Goatgrass</name>
    <dbReference type="NCBI Taxonomy" id="200361"/>
    <lineage>
        <taxon>Eukaryota</taxon>
        <taxon>Viridiplantae</taxon>
        <taxon>Streptophyta</taxon>
        <taxon>Embryophyta</taxon>
        <taxon>Tracheophyta</taxon>
        <taxon>Spermatophyta</taxon>
        <taxon>Magnoliopsida</taxon>
        <taxon>Liliopsida</taxon>
        <taxon>Poales</taxon>
        <taxon>Poaceae</taxon>
        <taxon>BOP clade</taxon>
        <taxon>Pooideae</taxon>
        <taxon>Triticodae</taxon>
        <taxon>Triticeae</taxon>
        <taxon>Triticinae</taxon>
        <taxon>Aegilops</taxon>
    </lineage>
</organism>
<dbReference type="AlphaFoldDB" id="A0A452YGK3"/>
<protein>
    <submittedName>
        <fullName evidence="1">Uncharacterized protein</fullName>
    </submittedName>
</protein>
<evidence type="ECO:0000313" key="2">
    <source>
        <dbReference type="Proteomes" id="UP000015105"/>
    </source>
</evidence>
<reference evidence="1" key="5">
    <citation type="journal article" date="2021" name="G3 (Bethesda)">
        <title>Aegilops tauschii genome assembly Aet v5.0 features greater sequence contiguity and improved annotation.</title>
        <authorList>
            <person name="Wang L."/>
            <person name="Zhu T."/>
            <person name="Rodriguez J.C."/>
            <person name="Deal K.R."/>
            <person name="Dubcovsky J."/>
            <person name="McGuire P.E."/>
            <person name="Lux T."/>
            <person name="Spannagl M."/>
            <person name="Mayer K.F.X."/>
            <person name="Baldrich P."/>
            <person name="Meyers B.C."/>
            <person name="Huo N."/>
            <person name="Gu Y.Q."/>
            <person name="Zhou H."/>
            <person name="Devos K.M."/>
            <person name="Bennetzen J.L."/>
            <person name="Unver T."/>
            <person name="Budak H."/>
            <person name="Gulick P.J."/>
            <person name="Galiba G."/>
            <person name="Kalapos B."/>
            <person name="Nelson D.R."/>
            <person name="Li P."/>
            <person name="You F.M."/>
            <person name="Luo M.C."/>
            <person name="Dvorak J."/>
        </authorList>
    </citation>
    <scope>NUCLEOTIDE SEQUENCE [LARGE SCALE GENOMIC DNA]</scope>
    <source>
        <strain evidence="1">cv. AL8/78</strain>
    </source>
</reference>
<dbReference type="EnsemblPlants" id="AET1Gv20411800.7">
    <property type="protein sequence ID" value="AET1Gv20411800.7"/>
    <property type="gene ID" value="AET1Gv20411800"/>
</dbReference>
<dbReference type="Gramene" id="AET1Gv20411800.7">
    <property type="protein sequence ID" value="AET1Gv20411800.7"/>
    <property type="gene ID" value="AET1Gv20411800"/>
</dbReference>
<sequence>MHNVVHKSHILYVLRFIDLTFKYLQGVTSTKKFILVYLQDGFQNKSTIS</sequence>